<evidence type="ECO:0000313" key="2">
    <source>
        <dbReference type="EMBL" id="MBR0656969.1"/>
    </source>
</evidence>
<dbReference type="Pfam" id="PF05050">
    <property type="entry name" value="Methyltransf_21"/>
    <property type="match status" value="1"/>
</dbReference>
<dbReference type="NCBIfam" id="TIGR01444">
    <property type="entry name" value="fkbM_fam"/>
    <property type="match status" value="1"/>
</dbReference>
<dbReference type="InterPro" id="IPR006342">
    <property type="entry name" value="FkbM_mtfrase"/>
</dbReference>
<evidence type="ECO:0000313" key="3">
    <source>
        <dbReference type="Proteomes" id="UP001196068"/>
    </source>
</evidence>
<name>A0AAF1KP29_9PROT</name>
<dbReference type="InterPro" id="IPR029063">
    <property type="entry name" value="SAM-dependent_MTases_sf"/>
</dbReference>
<dbReference type="AlphaFoldDB" id="A0AAF1KP29"/>
<reference evidence="2" key="2">
    <citation type="journal article" date="2021" name="Syst. Appl. Microbiol.">
        <title>Roseomonas hellenica sp. nov., isolated from roots of wild-growing Alkanna tinctoria.</title>
        <authorList>
            <person name="Rat A."/>
            <person name="Naranjo H.D."/>
            <person name="Lebbe L."/>
            <person name="Cnockaert M."/>
            <person name="Krigas N."/>
            <person name="Grigoriadou K."/>
            <person name="Maloupa E."/>
            <person name="Willems A."/>
        </authorList>
    </citation>
    <scope>NUCLEOTIDE SEQUENCE</scope>
    <source>
        <strain evidence="2">LMG 28251</strain>
    </source>
</reference>
<dbReference type="GO" id="GO:0008168">
    <property type="term" value="F:methyltransferase activity"/>
    <property type="evidence" value="ECO:0007669"/>
    <property type="project" value="UniProtKB-KW"/>
</dbReference>
<dbReference type="Proteomes" id="UP001196068">
    <property type="component" value="Unassembled WGS sequence"/>
</dbReference>
<keyword evidence="2" id="KW-0489">Methyltransferase</keyword>
<dbReference type="PANTHER" id="PTHR34203">
    <property type="entry name" value="METHYLTRANSFERASE, FKBM FAMILY PROTEIN"/>
    <property type="match status" value="1"/>
</dbReference>
<keyword evidence="2" id="KW-0808">Transferase</keyword>
<comment type="caution">
    <text evidence="2">The sequence shown here is derived from an EMBL/GenBank/DDBJ whole genome shotgun (WGS) entry which is preliminary data.</text>
</comment>
<accession>A0AAF1KP29</accession>
<dbReference type="EMBL" id="JAAEDH010000024">
    <property type="protein sequence ID" value="MBR0656969.1"/>
    <property type="molecule type" value="Genomic_DNA"/>
</dbReference>
<dbReference type="RefSeq" id="WP_211875836.1">
    <property type="nucleotide sequence ID" value="NZ_JAAEDH010000024.1"/>
</dbReference>
<evidence type="ECO:0000259" key="1">
    <source>
        <dbReference type="Pfam" id="PF05050"/>
    </source>
</evidence>
<reference evidence="2" key="1">
    <citation type="submission" date="2020-01" db="EMBL/GenBank/DDBJ databases">
        <authorList>
            <person name="Rat A."/>
        </authorList>
    </citation>
    <scope>NUCLEOTIDE SEQUENCE</scope>
    <source>
        <strain evidence="2">LMG 28251</strain>
    </source>
</reference>
<dbReference type="Gene3D" id="3.40.50.150">
    <property type="entry name" value="Vaccinia Virus protein VP39"/>
    <property type="match status" value="1"/>
</dbReference>
<keyword evidence="3" id="KW-1185">Reference proteome</keyword>
<dbReference type="SUPFAM" id="SSF53335">
    <property type="entry name" value="S-adenosyl-L-methionine-dependent methyltransferases"/>
    <property type="match status" value="1"/>
</dbReference>
<dbReference type="PANTHER" id="PTHR34203:SF15">
    <property type="entry name" value="SLL1173 PROTEIN"/>
    <property type="match status" value="1"/>
</dbReference>
<gene>
    <name evidence="2" type="ORF">GXW79_17975</name>
</gene>
<organism evidence="2 3">
    <name type="scientific">Plastoroseomonas arctica</name>
    <dbReference type="NCBI Taxonomy" id="1509237"/>
    <lineage>
        <taxon>Bacteria</taxon>
        <taxon>Pseudomonadati</taxon>
        <taxon>Pseudomonadota</taxon>
        <taxon>Alphaproteobacteria</taxon>
        <taxon>Acetobacterales</taxon>
        <taxon>Acetobacteraceae</taxon>
        <taxon>Plastoroseomonas</taxon>
    </lineage>
</organism>
<sequence length="286" mass="30249">MHHSSRLRHLIGLGKAIGPLAALRVWGRRAMRQAAPVTARAGGHPIRIRPLDSDPFVASQIFGWKDYQLDAALLAGLHALARRQRAQGHQPLIIDAGANVGYSALYFAAMFPEALVVAIEPDAVTFAELRANAAREPRIHPVHGALWSHENGVNLGGAPGDGSWSRQVADGGSVPSRRLASLVAAVPGGYPLIVKLDIEGAERTVFESDGAVFAQAPCIVIEPHDFMIPGGACLAPLFAALAGRAMDTLIAGENLIFFDSSLVRPPQQPSGPAAALERHVYAASDV</sequence>
<dbReference type="GO" id="GO:0032259">
    <property type="term" value="P:methylation"/>
    <property type="evidence" value="ECO:0007669"/>
    <property type="project" value="UniProtKB-KW"/>
</dbReference>
<protein>
    <submittedName>
        <fullName evidence="2">FkbM family methyltransferase</fullName>
    </submittedName>
</protein>
<dbReference type="InterPro" id="IPR052514">
    <property type="entry name" value="SAM-dependent_MTase"/>
</dbReference>
<feature type="domain" description="Methyltransferase FkbM" evidence="1">
    <location>
        <begin position="95"/>
        <end position="230"/>
    </location>
</feature>
<proteinExistence type="predicted"/>